<dbReference type="Proteomes" id="UP001186944">
    <property type="component" value="Unassembled WGS sequence"/>
</dbReference>
<dbReference type="GO" id="GO:0005615">
    <property type="term" value="C:extracellular space"/>
    <property type="evidence" value="ECO:0007669"/>
    <property type="project" value="TreeGrafter"/>
</dbReference>
<comment type="caution">
    <text evidence="6">The sequence shown here is derived from an EMBL/GenBank/DDBJ whole genome shotgun (WGS) entry which is preliminary data.</text>
</comment>
<dbReference type="InterPro" id="IPR026645">
    <property type="entry name" value="Dermatopontin"/>
</dbReference>
<comment type="subcellular location">
    <subcellularLocation>
        <location evidence="1">Secreted</location>
    </subcellularLocation>
</comment>
<organism evidence="6 7">
    <name type="scientific">Pinctada imbricata</name>
    <name type="common">Atlantic pearl-oyster</name>
    <name type="synonym">Pinctada martensii</name>
    <dbReference type="NCBI Taxonomy" id="66713"/>
    <lineage>
        <taxon>Eukaryota</taxon>
        <taxon>Metazoa</taxon>
        <taxon>Spiralia</taxon>
        <taxon>Lophotrochozoa</taxon>
        <taxon>Mollusca</taxon>
        <taxon>Bivalvia</taxon>
        <taxon>Autobranchia</taxon>
        <taxon>Pteriomorphia</taxon>
        <taxon>Pterioida</taxon>
        <taxon>Pterioidea</taxon>
        <taxon>Pteriidae</taxon>
        <taxon>Pinctada</taxon>
    </lineage>
</organism>
<dbReference type="Pfam" id="PF14704">
    <property type="entry name" value="DERM"/>
    <property type="match status" value="1"/>
</dbReference>
<dbReference type="GO" id="GO:0030199">
    <property type="term" value="P:collagen fibril organization"/>
    <property type="evidence" value="ECO:0007669"/>
    <property type="project" value="TreeGrafter"/>
</dbReference>
<evidence type="ECO:0000256" key="1">
    <source>
        <dbReference type="ARBA" id="ARBA00004613"/>
    </source>
</evidence>
<dbReference type="EMBL" id="VSWD01000007">
    <property type="protein sequence ID" value="KAK3096509.1"/>
    <property type="molecule type" value="Genomic_DNA"/>
</dbReference>
<evidence type="ECO:0000256" key="2">
    <source>
        <dbReference type="ARBA" id="ARBA00008712"/>
    </source>
</evidence>
<evidence type="ECO:0000313" key="6">
    <source>
        <dbReference type="EMBL" id="KAK3096509.1"/>
    </source>
</evidence>
<reference evidence="6" key="1">
    <citation type="submission" date="2019-08" db="EMBL/GenBank/DDBJ databases">
        <title>The improved chromosome-level genome for the pearl oyster Pinctada fucata martensii using PacBio sequencing and Hi-C.</title>
        <authorList>
            <person name="Zheng Z."/>
        </authorList>
    </citation>
    <scope>NUCLEOTIDE SEQUENCE</scope>
    <source>
        <strain evidence="6">ZZ-2019</strain>
        <tissue evidence="6">Adductor muscle</tissue>
    </source>
</reference>
<name>A0AA89BW18_PINIB</name>
<feature type="signal peptide" evidence="5">
    <location>
        <begin position="1"/>
        <end position="24"/>
    </location>
</feature>
<keyword evidence="7" id="KW-1185">Reference proteome</keyword>
<dbReference type="PANTHER" id="PTHR15040:SF1">
    <property type="entry name" value="DERMATOPONTIN-LIKE ISOFORM X1"/>
    <property type="match status" value="1"/>
</dbReference>
<keyword evidence="5" id="KW-0732">Signal</keyword>
<evidence type="ECO:0000256" key="5">
    <source>
        <dbReference type="SAM" id="SignalP"/>
    </source>
</evidence>
<evidence type="ECO:0000313" key="7">
    <source>
        <dbReference type="Proteomes" id="UP001186944"/>
    </source>
</evidence>
<evidence type="ECO:0000256" key="4">
    <source>
        <dbReference type="ARBA" id="ARBA00023157"/>
    </source>
</evidence>
<keyword evidence="4" id="KW-1015">Disulfide bond</keyword>
<dbReference type="PANTHER" id="PTHR15040">
    <property type="entry name" value="DERMATOPONTIN-RELATED"/>
    <property type="match status" value="1"/>
</dbReference>
<evidence type="ECO:0000256" key="3">
    <source>
        <dbReference type="ARBA" id="ARBA00022525"/>
    </source>
</evidence>
<sequence>MGRSFLRNEHFLLSVIFACSSAWINDWDKPFSFECPEHSFISQIYSVHDNWFEDRRFEIGCRNYTTKLEKCRWSEAANKFNQPLIFQCSGGEIITGMRSNHSDIQEDRSYQFKCCQVKGVLTYNCEFTQVLNSFNEEMAYTVPPGQVLRGVISYHDNKTQLSPRFFRTCINVK</sequence>
<comment type="similarity">
    <text evidence="2">Belongs to the dermatopontin family.</text>
</comment>
<gene>
    <name evidence="6" type="ORF">FSP39_000866</name>
</gene>
<protein>
    <submittedName>
        <fullName evidence="6">Uncharacterized protein</fullName>
    </submittedName>
</protein>
<keyword evidence="3" id="KW-0964">Secreted</keyword>
<dbReference type="GO" id="GO:0031012">
    <property type="term" value="C:extracellular matrix"/>
    <property type="evidence" value="ECO:0007669"/>
    <property type="project" value="TreeGrafter"/>
</dbReference>
<proteinExistence type="inferred from homology"/>
<accession>A0AA89BW18</accession>
<dbReference type="AlphaFoldDB" id="A0AA89BW18"/>
<feature type="chain" id="PRO_5041738794" evidence="5">
    <location>
        <begin position="25"/>
        <end position="173"/>
    </location>
</feature>